<organism evidence="28 29">
    <name type="scientific">Electrophorus voltai</name>
    <dbReference type="NCBI Taxonomy" id="2609070"/>
    <lineage>
        <taxon>Eukaryota</taxon>
        <taxon>Metazoa</taxon>
        <taxon>Chordata</taxon>
        <taxon>Craniata</taxon>
        <taxon>Vertebrata</taxon>
        <taxon>Euteleostomi</taxon>
        <taxon>Actinopterygii</taxon>
        <taxon>Neopterygii</taxon>
        <taxon>Teleostei</taxon>
        <taxon>Ostariophysi</taxon>
        <taxon>Gymnotiformes</taxon>
        <taxon>Gymnotoidei</taxon>
        <taxon>Gymnotidae</taxon>
        <taxon>Electrophorus</taxon>
    </lineage>
</organism>
<feature type="compositionally biased region" description="Polar residues" evidence="23">
    <location>
        <begin position="2165"/>
        <end position="2210"/>
    </location>
</feature>
<keyword evidence="24" id="KW-0472">Membrane</keyword>
<dbReference type="CDD" id="cd08888">
    <property type="entry name" value="SRPBCC_PITPNA-B_like"/>
    <property type="match status" value="1"/>
</dbReference>
<evidence type="ECO:0000256" key="18">
    <source>
        <dbReference type="ARBA" id="ARBA00057010"/>
    </source>
</evidence>
<dbReference type="SUPFAM" id="SSF48452">
    <property type="entry name" value="TPR-like"/>
    <property type="match status" value="5"/>
</dbReference>
<evidence type="ECO:0000259" key="25">
    <source>
        <dbReference type="Pfam" id="PF02121"/>
    </source>
</evidence>
<dbReference type="InterPro" id="IPR055261">
    <property type="entry name" value="PI_transfer_N"/>
</dbReference>
<protein>
    <recommendedName>
        <fullName evidence="20">Tetratricopeptide repeat protein 28</fullName>
    </recommendedName>
</protein>
<evidence type="ECO:0000256" key="19">
    <source>
        <dbReference type="ARBA" id="ARBA00063562"/>
    </source>
</evidence>
<proteinExistence type="inferred from homology"/>
<keyword evidence="12" id="KW-0446">Lipid-binding</keyword>
<reference evidence="28" key="1">
    <citation type="submission" date="2023-03" db="EMBL/GenBank/DDBJ databases">
        <title>Electrophorus voltai genome.</title>
        <authorList>
            <person name="Bian C."/>
        </authorList>
    </citation>
    <scope>NUCLEOTIDE SEQUENCE</scope>
    <source>
        <strain evidence="28">CB-2022</strain>
        <tissue evidence="28">Muscle</tissue>
    </source>
</reference>
<dbReference type="PANTHER" id="PTHR10098:SF108">
    <property type="entry name" value="TETRATRICOPEPTIDE REPEAT PROTEIN 28"/>
    <property type="match status" value="1"/>
</dbReference>
<feature type="region of interest" description="Disordered" evidence="23">
    <location>
        <begin position="2243"/>
        <end position="2279"/>
    </location>
</feature>
<dbReference type="Pfam" id="PF12770">
    <property type="entry name" value="CHAT"/>
    <property type="match status" value="1"/>
</dbReference>
<evidence type="ECO:0000256" key="12">
    <source>
        <dbReference type="ARBA" id="ARBA00023121"/>
    </source>
</evidence>
<feature type="compositionally biased region" description="Polar residues" evidence="23">
    <location>
        <begin position="1963"/>
        <end position="1981"/>
    </location>
</feature>
<comment type="subcellular location">
    <subcellularLocation>
        <location evidence="2">Cytoplasm</location>
        <location evidence="2">Cytoskeleton</location>
        <location evidence="2">Microtubule organizing center</location>
        <location evidence="2">Centrosome</location>
    </subcellularLocation>
    <subcellularLocation>
        <location evidence="3">Cytoplasm</location>
        <location evidence="3">Cytoskeleton</location>
        <location evidence="3">Spindle pole</location>
    </subcellularLocation>
    <subcellularLocation>
        <location evidence="1">Midbody</location>
    </subcellularLocation>
</comment>
<evidence type="ECO:0000256" key="4">
    <source>
        <dbReference type="ARBA" id="ARBA00022448"/>
    </source>
</evidence>
<dbReference type="Pfam" id="PF13176">
    <property type="entry name" value="TPR_7"/>
    <property type="match status" value="1"/>
</dbReference>
<evidence type="ECO:0000259" key="27">
    <source>
        <dbReference type="Pfam" id="PF26117"/>
    </source>
</evidence>
<feature type="repeat" description="TPR" evidence="21">
    <location>
        <begin position="889"/>
        <end position="922"/>
    </location>
</feature>
<feature type="repeat" description="TPR" evidence="21">
    <location>
        <begin position="769"/>
        <end position="802"/>
    </location>
</feature>
<comment type="similarity">
    <text evidence="17">Belongs to the PtdIns transfer protein family. PI transfer class I subfamily.</text>
</comment>
<keyword evidence="14" id="KW-0131">Cell cycle</keyword>
<evidence type="ECO:0000256" key="7">
    <source>
        <dbReference type="ARBA" id="ARBA00022618"/>
    </source>
</evidence>
<keyword evidence="13" id="KW-0206">Cytoskeleton</keyword>
<evidence type="ECO:0000256" key="10">
    <source>
        <dbReference type="ARBA" id="ARBA00022803"/>
    </source>
</evidence>
<dbReference type="InterPro" id="IPR011990">
    <property type="entry name" value="TPR-like_helical_dom_sf"/>
</dbReference>
<evidence type="ECO:0000259" key="26">
    <source>
        <dbReference type="Pfam" id="PF12770"/>
    </source>
</evidence>
<evidence type="ECO:0000256" key="14">
    <source>
        <dbReference type="ARBA" id="ARBA00023306"/>
    </source>
</evidence>
<evidence type="ECO:0000256" key="22">
    <source>
        <dbReference type="SAM" id="Coils"/>
    </source>
</evidence>
<dbReference type="GO" id="GO:0000922">
    <property type="term" value="C:spindle pole"/>
    <property type="evidence" value="ECO:0007669"/>
    <property type="project" value="UniProtKB-SubCell"/>
</dbReference>
<feature type="repeat" description="TPR" evidence="21">
    <location>
        <begin position="286"/>
        <end position="319"/>
    </location>
</feature>
<keyword evidence="8" id="KW-0677">Repeat</keyword>
<evidence type="ECO:0000256" key="11">
    <source>
        <dbReference type="ARBA" id="ARBA00022990"/>
    </source>
</evidence>
<comment type="caution">
    <text evidence="28">The sequence shown here is derived from an EMBL/GenBank/DDBJ whole genome shotgun (WGS) entry which is preliminary data.</text>
</comment>
<comment type="catalytic activity">
    <reaction evidence="15">
        <text>a 1,2-diacyl-sn-glycero-3-phosphocholine(in) = a 1,2-diacyl-sn-glycero-3-phosphocholine(out)</text>
        <dbReference type="Rhea" id="RHEA:38571"/>
        <dbReference type="ChEBI" id="CHEBI:57643"/>
    </reaction>
    <physiologicalReaction direction="left-to-right" evidence="15">
        <dbReference type="Rhea" id="RHEA:38572"/>
    </physiologicalReaction>
</comment>
<comment type="subunit">
    <text evidence="19">Interacts with AURKB.</text>
</comment>
<dbReference type="GO" id="GO:0051301">
    <property type="term" value="P:cell division"/>
    <property type="evidence" value="ECO:0007669"/>
    <property type="project" value="UniProtKB-KW"/>
</dbReference>
<dbReference type="Gene3D" id="1.25.40.10">
    <property type="entry name" value="Tetratricopeptide repeat domain"/>
    <property type="match status" value="6"/>
</dbReference>
<dbReference type="Pfam" id="PF13424">
    <property type="entry name" value="TPR_12"/>
    <property type="match status" value="7"/>
</dbReference>
<evidence type="ECO:0000256" key="3">
    <source>
        <dbReference type="ARBA" id="ARBA00004647"/>
    </source>
</evidence>
<feature type="domain" description="Phosphatidylinositol transfer protein N-terminal" evidence="25">
    <location>
        <begin position="2449"/>
        <end position="2689"/>
    </location>
</feature>
<feature type="region of interest" description="Disordered" evidence="23">
    <location>
        <begin position="2054"/>
        <end position="2116"/>
    </location>
</feature>
<dbReference type="PROSITE" id="PS50005">
    <property type="entry name" value="TPR"/>
    <property type="match status" value="7"/>
</dbReference>
<dbReference type="SMART" id="SM00028">
    <property type="entry name" value="TPR"/>
    <property type="match status" value="23"/>
</dbReference>
<dbReference type="PRINTS" id="PR00391">
    <property type="entry name" value="PITRANSFER"/>
</dbReference>
<name>A0AAD8Z6S6_9TELE</name>
<dbReference type="InterPro" id="IPR023393">
    <property type="entry name" value="START-like_dom_sf"/>
</dbReference>
<keyword evidence="24" id="KW-1133">Transmembrane helix</keyword>
<dbReference type="Gene3D" id="3.30.530.20">
    <property type="match status" value="1"/>
</dbReference>
<evidence type="ECO:0000256" key="13">
    <source>
        <dbReference type="ARBA" id="ARBA00023212"/>
    </source>
</evidence>
<feature type="repeat" description="TPR" evidence="21">
    <location>
        <begin position="18"/>
        <end position="51"/>
    </location>
</feature>
<feature type="region of interest" description="Disordered" evidence="23">
    <location>
        <begin position="1957"/>
        <end position="1983"/>
    </location>
</feature>
<evidence type="ECO:0000256" key="8">
    <source>
        <dbReference type="ARBA" id="ARBA00022737"/>
    </source>
</evidence>
<keyword evidence="10 21" id="KW-0802">TPR repeat</keyword>
<feature type="region of interest" description="Disordered" evidence="23">
    <location>
        <begin position="2361"/>
        <end position="2391"/>
    </location>
</feature>
<evidence type="ECO:0000256" key="24">
    <source>
        <dbReference type="SAM" id="Phobius"/>
    </source>
</evidence>
<feature type="coiled-coil region" evidence="22">
    <location>
        <begin position="855"/>
        <end position="882"/>
    </location>
</feature>
<keyword evidence="29" id="KW-1185">Reference proteome</keyword>
<accession>A0AAD8Z6S6</accession>
<keyword evidence="11" id="KW-0007">Acetylation</keyword>
<dbReference type="Pfam" id="PF13181">
    <property type="entry name" value="TPR_8"/>
    <property type="match status" value="1"/>
</dbReference>
<gene>
    <name evidence="28" type="ORF">P4O66_012372</name>
</gene>
<dbReference type="GO" id="GO:0008289">
    <property type="term" value="F:lipid binding"/>
    <property type="evidence" value="ECO:0007669"/>
    <property type="project" value="UniProtKB-KW"/>
</dbReference>
<sequence>MELRITAFTNGLTLWVFVQAYFRQGVALQYLGRHADALAAFASGLAQDPKSLQLLVGMVEAVMKSPLRESVQPTYQQLQKMKLERSPFVVVSVIGQELLSAGHHGASVVVLEAALKIGTCSLKLRGSVFSALSSAHWLLGNTEKSMSYMQQDLEVAKTLGDQTGECRSHGNLGSAFFSKGNYRESLSNHRNQLVLAMSLKDREAASMSLCSLGHVYTAIGDYPNALASHKQGVLLAKQSKDQLSEARELGNMGAVYIAMGDFDNAVQCHEQHLSIAKDLENKREEARAYSNLGSAYHYHRNFDKAMSYHTRVLELAQDLTEKSIEMRAYAGLGHAARCMQDLERAKQYHEQQLSIADLLKDRSAEGRASSNLGIIHQMKGDFETALKLHKTHLTIAQELNDYAAQGRAYGNMGNAYNALGVFDQAVRYHRQELQISMEVNDRASQASTHGNLAVAYQALGAHDRALQHYQNHLNIARELRDVPSEARALGNLGNFHCSRGEFAQSVPCYEQYLQLSPDLQDMESEGKVCHNLGYAHYCLGNYQDAVKCYEQDLALAKDLHDKLSQAKAYCNLGLAFKALGDFTKAEECQKYLLSLAQSLENSKARFRALGNLGDIHICKKDMTGAVQFYEQQLELANQMEDRKLEACAYAALGAVCRLMKKYEEALSYHAKELEIFQELTHVPGQSKGHGHLAAVYMALGKYSAAFKCYEAQLQLSRQMRDPGIEAQVYGNMGITKMNVGAMEEAIGYLEQQLAMLQQVSGNEAVLDRGRAFGNLGDCYHLLGDYEEAVKYYERYLAVAQSLDRLPDEEKAYRGLGNGHRAMGNLQQALVCLEKCLVTAHELGGCGGKAAAYGELGALHNQLGNHEQALSCLERQLAIAQDTSDHTLEADANSGLGNVYQAMGELDRALQCHQRDLELAEVMGSSVRQARAYGNLGLTYELLGNHERAVVFQEQHLSVAAQTNDLVAKTLAYGSLGRTHHALQNYSQAVMYLQEVILALLVFLGINISSLCPLYICIFCLGSSTRFPPHKIWFGFHCQLSLCAFRSFLLSLSLALFLGGLRLAEQLAKREDEAKIRHRLGLSLWASGSLDQAQHQLYRASVLFETLRHEAQHSSDYKLSLFDLQTSSYEALQRVLVSLGRYDEALAVAERGRTRAFADLLVERQTGQYDTDPYNPVTVEHILDAVNKQRAFILYFSMAAGYLYSWLLAPGAGIVKFHEVFLGEGMSEGDPEFQEGGGISCGVSSLEQYICSAREALGVESWCSRGCSDSDTASQAGDLLNQQFEELSIKTSGFLRMVSRNNQLNRSCPSMTSLYSNPMSPVKDGHTMPHLASSASNKPPLRTLYDLLIGPMEGGLMHSTGPVGRHRQLVLVLEGDLYLIPFALLKGSSSNEYLYERFSLLAVPSLHSLAAGTKATSRHAATPPCGALGMAAVVGNPLLPPAAMDRWLWGPMPSAEEEACMVAGLLGCQPLTGPAATKEHVVSALSQAECAHFATHISWRLAALVLAPSHHDGSAGDGGRGAGGSKGSFGSNCVVPDDGSDVESVCDTPPLQEMLLSAADILGLRLPVKLVVLGSHQESSSRVTADGVVGLTRAFLAAGVQCVLVSLWPVPGAASKVFIHTFYLALLNGAKASVALTEAMKSVQGSQQFSHPSNWAGFMLIGSDVKLNSPSSLIGQALSEILQNPDKARDALRVLLHLVEKSLQRIQSGQRNSMYTSQQSVENKVGGVPGWQALLTAVGFRLDLAGTGVPAAVFFPMSDPGDRLQQCSSTLQSLLGLPPAALQALCKVVIASEAGEQLINKLHQVLLQLQAGEKEQDFSLLPIQVSVSVQLWRLPGCHEFLAALGFDLCEVGQEDVVLKTGKQASRRTVHFALQSLMAVFDSTELPKRLSLDSSSSLESLASAQSVSNPLPLGCPNMPFSTHCPDSLALDAISVYSLSSVASSMSFVSKSESDFLGQRRGGGLTSSLSTNKQPHSVWRSRSSPHAAMTGSMMVRGDEEEYEGFSIISNEPLSGHCDSLPLPRGHGQRRRLCHGGRNGIGGYVSNSSTGQEYNVSISSKGSVSTPTSPLKANLIPSPNSSFQKVGKVSSSDTGESDQSSTETDSTVKSQEQKPVLASLDPQELAKKILEETQSHLKAMGGLQRGVAEGMAAPVSTSPLSRCSAFHSSETSAFSRPGSSTSTRDSSTCPKPPSRSSSLQKISSGYSSPATSDTSMKEGGHPSPTLDSVAQFKLKYPLYSGHIPCSPSNVSPNSGHQSPAASTPSPALSYSSTGSTGSGPTDAVELDRLSRVVIDEKFQTVHSHKTFWSNTATQHQQHTGPVKRLRGPVMSTKKDVLGLLNLSPRHCLPGDGRDVELLKVGHPSLERGPCSGHNDSKAQKATPSPSISTQSSPGGRSLHLPTVVWSYHAQLKSLDAVETHIHRTGTMGKKCAGLNYAFKNSLIIYECRRRAFKYQVGQLYSVAEASKNETGGGEGIEVLKNEPYEKDGERGQYTHKIYHLKSKVPGFVRMIAPEGSLVFHEKAWNSYPYCRTNLAPSTGHNEYMKDDFFIKIETWHKPDLGTIENVHKLDSSTWNSVEVMPIDIADRAQVAPGDYKTDEDPALFKSAKTGRGPLGPHWKKELVRNTESPRMCAYKLVTVKFRWWGLQNKVENFIHKQEKRIFTNFHRQLFCWIDKWVELSMEDIRRMEDDTQKELEEVCVCVRGVQYEAQRQQRTSWSLASSYVVFAKKKCKELALPTTNDTTLPNPPTTMTMEKSN</sequence>
<evidence type="ECO:0000256" key="23">
    <source>
        <dbReference type="SAM" id="MobiDB-lite"/>
    </source>
</evidence>
<evidence type="ECO:0000256" key="20">
    <source>
        <dbReference type="ARBA" id="ARBA00073957"/>
    </source>
</evidence>
<keyword evidence="7" id="KW-0132">Cell division</keyword>
<keyword evidence="6" id="KW-0597">Phosphoprotein</keyword>
<dbReference type="GO" id="GO:0005813">
    <property type="term" value="C:centrosome"/>
    <property type="evidence" value="ECO:0007669"/>
    <property type="project" value="UniProtKB-SubCell"/>
</dbReference>
<feature type="compositionally biased region" description="Polar residues" evidence="23">
    <location>
        <begin position="2243"/>
        <end position="2253"/>
    </location>
</feature>
<evidence type="ECO:0000256" key="9">
    <source>
        <dbReference type="ARBA" id="ARBA00022776"/>
    </source>
</evidence>
<evidence type="ECO:0000256" key="1">
    <source>
        <dbReference type="ARBA" id="ARBA00004214"/>
    </source>
</evidence>
<dbReference type="GO" id="GO:0005548">
    <property type="term" value="F:phospholipid transporter activity"/>
    <property type="evidence" value="ECO:0007669"/>
    <property type="project" value="InterPro"/>
</dbReference>
<evidence type="ECO:0000256" key="16">
    <source>
        <dbReference type="ARBA" id="ARBA00024146"/>
    </source>
</evidence>
<dbReference type="InterPro" id="IPR058900">
    <property type="entry name" value="TTC28_C"/>
</dbReference>
<dbReference type="Pfam" id="PF26117">
    <property type="entry name" value="TTC28_C"/>
    <property type="match status" value="1"/>
</dbReference>
<comment type="catalytic activity">
    <reaction evidence="16">
        <text>a 1,2-diacyl-sn-glycero-3-phospho-(1D-myo-inositol)(in) = a 1,2-diacyl-sn-glycero-3-phospho-(1D-myo-inositol)(out)</text>
        <dbReference type="Rhea" id="RHEA:38691"/>
        <dbReference type="ChEBI" id="CHEBI:57880"/>
    </reaction>
    <physiologicalReaction direction="left-to-right" evidence="16">
        <dbReference type="Rhea" id="RHEA:38692"/>
    </physiologicalReaction>
</comment>
<keyword evidence="24" id="KW-0812">Transmembrane</keyword>
<dbReference type="Pfam" id="PF02121">
    <property type="entry name" value="IP_trans"/>
    <property type="match status" value="1"/>
</dbReference>
<feature type="domain" description="TTC28 C-terminal" evidence="27">
    <location>
        <begin position="1776"/>
        <end position="1883"/>
    </location>
</feature>
<feature type="region of interest" description="Disordered" evidence="23">
    <location>
        <begin position="2734"/>
        <end position="2753"/>
    </location>
</feature>
<dbReference type="InterPro" id="IPR024983">
    <property type="entry name" value="CHAT_dom"/>
</dbReference>
<keyword evidence="22" id="KW-0175">Coiled coil</keyword>
<evidence type="ECO:0000256" key="6">
    <source>
        <dbReference type="ARBA" id="ARBA00022553"/>
    </source>
</evidence>
<evidence type="ECO:0000256" key="21">
    <source>
        <dbReference type="PROSITE-ProRule" id="PRU00339"/>
    </source>
</evidence>
<dbReference type="EMBL" id="JAROKS010000019">
    <property type="protein sequence ID" value="KAK1792425.1"/>
    <property type="molecule type" value="Genomic_DNA"/>
</dbReference>
<feature type="compositionally biased region" description="Low complexity" evidence="23">
    <location>
        <begin position="2086"/>
        <end position="2103"/>
    </location>
</feature>
<evidence type="ECO:0000256" key="17">
    <source>
        <dbReference type="ARBA" id="ARBA00038104"/>
    </source>
</evidence>
<evidence type="ECO:0000256" key="15">
    <source>
        <dbReference type="ARBA" id="ARBA00023723"/>
    </source>
</evidence>
<feature type="compositionally biased region" description="Low complexity" evidence="23">
    <location>
        <begin position="2378"/>
        <end position="2389"/>
    </location>
</feature>
<evidence type="ECO:0000313" key="29">
    <source>
        <dbReference type="Proteomes" id="UP001239994"/>
    </source>
</evidence>
<evidence type="ECO:0000256" key="2">
    <source>
        <dbReference type="ARBA" id="ARBA00004300"/>
    </source>
</evidence>
<keyword evidence="9" id="KW-0498">Mitosis</keyword>
<dbReference type="InterPro" id="IPR019734">
    <property type="entry name" value="TPR_rpt"/>
</dbReference>
<feature type="repeat" description="TPR" evidence="21">
    <location>
        <begin position="849"/>
        <end position="882"/>
    </location>
</feature>
<dbReference type="Proteomes" id="UP001239994">
    <property type="component" value="Unassembled WGS sequence"/>
</dbReference>
<feature type="region of interest" description="Disordered" evidence="23">
    <location>
        <begin position="2165"/>
        <end position="2223"/>
    </location>
</feature>
<feature type="repeat" description="TPR" evidence="21">
    <location>
        <begin position="246"/>
        <end position="279"/>
    </location>
</feature>
<dbReference type="PANTHER" id="PTHR10098">
    <property type="entry name" value="RAPSYN-RELATED"/>
    <property type="match status" value="1"/>
</dbReference>
<keyword evidence="5" id="KW-0963">Cytoplasm</keyword>
<evidence type="ECO:0000256" key="5">
    <source>
        <dbReference type="ARBA" id="ARBA00022490"/>
    </source>
</evidence>
<feature type="transmembrane region" description="Helical" evidence="24">
    <location>
        <begin position="995"/>
        <end position="1021"/>
    </location>
</feature>
<dbReference type="InterPro" id="IPR001666">
    <property type="entry name" value="PI_transfer"/>
</dbReference>
<feature type="repeat" description="TPR" evidence="21">
    <location>
        <begin position="486"/>
        <end position="519"/>
    </location>
</feature>
<keyword evidence="4" id="KW-0813">Transport</keyword>
<dbReference type="FunFam" id="1.25.40.10:FF:000040">
    <property type="entry name" value="Tetratricopeptide repeat domain 28"/>
    <property type="match status" value="1"/>
</dbReference>
<feature type="compositionally biased region" description="Polar residues" evidence="23">
    <location>
        <begin position="2054"/>
        <end position="2080"/>
    </location>
</feature>
<dbReference type="GO" id="GO:0030496">
    <property type="term" value="C:midbody"/>
    <property type="evidence" value="ECO:0007669"/>
    <property type="project" value="UniProtKB-SubCell"/>
</dbReference>
<dbReference type="FunFam" id="1.25.40.10:FF:000056">
    <property type="entry name" value="Tetratricopeptide repeat domain 28"/>
    <property type="match status" value="1"/>
</dbReference>
<dbReference type="FunFam" id="3.30.530.20:FF:000004">
    <property type="entry name" value="Phosphatidylinositol transfer protein alpha isoform"/>
    <property type="match status" value="1"/>
</dbReference>
<feature type="domain" description="CHAT" evidence="26">
    <location>
        <begin position="1338"/>
        <end position="1662"/>
    </location>
</feature>
<evidence type="ECO:0000313" key="28">
    <source>
        <dbReference type="EMBL" id="KAK1792425.1"/>
    </source>
</evidence>
<comment type="function">
    <text evidence="18">During mitosis, may be involved in the condensation of spindle midzone microtubules, leading to the formation of midbody.</text>
</comment>
<dbReference type="SUPFAM" id="SSF55961">
    <property type="entry name" value="Bet v1-like"/>
    <property type="match status" value="1"/>
</dbReference>
<feature type="compositionally biased region" description="Low complexity" evidence="23">
    <location>
        <begin position="2254"/>
        <end position="2277"/>
    </location>
</feature>
<dbReference type="FunFam" id="1.25.40.10:FF:000096">
    <property type="entry name" value="Tetratricopeptide repeat domain 28"/>
    <property type="match status" value="1"/>
</dbReference>